<keyword evidence="11" id="KW-1185">Reference proteome</keyword>
<evidence type="ECO:0000256" key="6">
    <source>
        <dbReference type="SAM" id="Coils"/>
    </source>
</evidence>
<evidence type="ECO:0000313" key="12">
    <source>
        <dbReference type="WBParaSite" id="PSAMB.scaffold10size141368.g15.t1"/>
    </source>
</evidence>
<reference evidence="12" key="1">
    <citation type="submission" date="2022-11" db="UniProtKB">
        <authorList>
            <consortium name="WormBaseParasite"/>
        </authorList>
    </citation>
    <scope>IDENTIFICATION</scope>
</reference>
<dbReference type="PANTHER" id="PTHR22988:SF71">
    <property type="entry name" value="CITRON RHO-INTERACTING KINASE"/>
    <property type="match status" value="1"/>
</dbReference>
<dbReference type="GO" id="GO:0046872">
    <property type="term" value="F:metal ion binding"/>
    <property type="evidence" value="ECO:0007669"/>
    <property type="project" value="UniProtKB-KW"/>
</dbReference>
<proteinExistence type="predicted"/>
<dbReference type="Proteomes" id="UP000887566">
    <property type="component" value="Unplaced"/>
</dbReference>
<dbReference type="InterPro" id="IPR002219">
    <property type="entry name" value="PKC_DAG/PE"/>
</dbReference>
<dbReference type="Gene3D" id="2.30.29.30">
    <property type="entry name" value="Pleckstrin-homology domain (PH domain)/Phosphotyrosine-binding domain (PTB)"/>
    <property type="match status" value="1"/>
</dbReference>
<dbReference type="Pfam" id="PF00780">
    <property type="entry name" value="CNH"/>
    <property type="match status" value="1"/>
</dbReference>
<evidence type="ECO:0000256" key="4">
    <source>
        <dbReference type="ARBA" id="ARBA00047899"/>
    </source>
</evidence>
<dbReference type="InterPro" id="IPR001180">
    <property type="entry name" value="CNH_dom"/>
</dbReference>
<feature type="domain" description="CNH" evidence="10">
    <location>
        <begin position="873"/>
        <end position="1155"/>
    </location>
</feature>
<feature type="coiled-coil region" evidence="6">
    <location>
        <begin position="16"/>
        <end position="157"/>
    </location>
</feature>
<comment type="catalytic activity">
    <reaction evidence="5">
        <text>L-seryl-[protein] + ATP = O-phospho-L-seryl-[protein] + ADP + H(+)</text>
        <dbReference type="Rhea" id="RHEA:17989"/>
        <dbReference type="Rhea" id="RHEA-COMP:9863"/>
        <dbReference type="Rhea" id="RHEA-COMP:11604"/>
        <dbReference type="ChEBI" id="CHEBI:15378"/>
        <dbReference type="ChEBI" id="CHEBI:29999"/>
        <dbReference type="ChEBI" id="CHEBI:30616"/>
        <dbReference type="ChEBI" id="CHEBI:83421"/>
        <dbReference type="ChEBI" id="CHEBI:456216"/>
        <dbReference type="EC" id="2.7.11.1"/>
    </reaction>
</comment>
<keyword evidence="2" id="KW-0479">Metal-binding</keyword>
<keyword evidence="6" id="KW-0175">Coiled coil</keyword>
<dbReference type="InterPro" id="IPR001849">
    <property type="entry name" value="PH_domain"/>
</dbReference>
<dbReference type="PROSITE" id="PS50003">
    <property type="entry name" value="PH_DOMAIN"/>
    <property type="match status" value="1"/>
</dbReference>
<name>A0A914ULP7_9BILA</name>
<feature type="region of interest" description="Disordered" evidence="7">
    <location>
        <begin position="620"/>
        <end position="643"/>
    </location>
</feature>
<feature type="domain" description="Phorbol-ester/DAG-type" evidence="9">
    <location>
        <begin position="648"/>
        <end position="697"/>
    </location>
</feature>
<sequence length="1215" mass="139218">MATATRDKTDKMKEQLVLKDAELKSLMNENERLEQTLVNQTDIIKELQEQLEQGSNADQSILLATTNKISSQEKRVYQRTIDDLNEHLEEAKNQCHALKNTLDVENRRSTLQQQEIAKRKEQLQQSTELIAKLKTENEQLKQKCADLSWERREEELRFQMNERVIEDEANIVALETKLAQRQREVCKLEEELHTTRETMEAEIRRVKLELQDLMEKEKQRTSECTFTQKQLIEANAEVHALRNRLNVSTPLRIKRTESMEDMLIGQVKALTQQIEQIKAGQGDGEEAKALRERLGTLSTTKEFLEKQLQQAVTKEQQLTSDLNAAQEEIETLKMKTEQLEKKLGARDSDSEKTHNYLLDENSKIKQQKAELRCRFLELQRELSTVKAAAEKTEVKANEEMVAKQLQELKATKTAANEAAIERDEMTTHAENLEHRLNKAEAEITLLNRKLERADQTVREQAETDAAKFDQLKKECLALSNEKAQLQLVAQDLDKQCEQLQELREVAERRMREKAAVCADLETRLTNCQQEIAKLTDASDSIQMLTKERDRLQEKVAYLSEELRETHTDYREELANLARQMSESKRKDATENETYSIKVGCHVECIDLIVRLLPVTRTSSLATTPRRPMNQSNSQPPSSVGGTMRHDIPHRWKPFIVLTQVKCAVCLDGLPRVRHAFKCIECKLVVHRHCSGNIMNTCGLPMMCADFYLDETRRIRSQMSQQGVDQPDSRMTGWVRLWRSDEPNLRWRDAWARIDGHSLAFFDNDNLAVNNGTAFYVIKLAQQGWRVHFQSRPDDDRALRTEDMPYLIEIKIHPESPEQTFQPYRLYLMAPTMPAKQRWVQALQIATNRRMFERRSSSLNLRNNCLLRLESPHNLTIHSSIVLDDTLLLGCQEGLFFTSASSVHVPYNVAGLGPVFQLELIAGVDMGMLVVITGSSRCVSFIHLTDLRTAFKSSHPAVKATALESMSSCHLLMVAYSGGNARYLCVADPDQVHIWQYNVRLDIFAPHKRVATSEPATCLTQMGERLLLGADTFYAIDLQTGSTEEFLQRLDPTLNYASARDAAREDYPVGAVLLSETEVLLAYQNFGICVDLQGNRTRETNVEWARAPLEFVYTAPFLYVVHFESVEVFEVLPYAGLKTKALEQCNLFTLAQPHWIGMGAARGDALFVTSRLNLTEIVLFNAFNFDQKTRSLLKRKTSAVIGSLMRQNSDEKRNKW</sequence>
<evidence type="ECO:0000256" key="3">
    <source>
        <dbReference type="ARBA" id="ARBA00022833"/>
    </source>
</evidence>
<dbReference type="PROSITE" id="PS50081">
    <property type="entry name" value="ZF_DAG_PE_2"/>
    <property type="match status" value="1"/>
</dbReference>
<accession>A0A914ULP7</accession>
<organism evidence="11 12">
    <name type="scientific">Plectus sambesii</name>
    <dbReference type="NCBI Taxonomy" id="2011161"/>
    <lineage>
        <taxon>Eukaryota</taxon>
        <taxon>Metazoa</taxon>
        <taxon>Ecdysozoa</taxon>
        <taxon>Nematoda</taxon>
        <taxon>Chromadorea</taxon>
        <taxon>Plectida</taxon>
        <taxon>Plectina</taxon>
        <taxon>Plectoidea</taxon>
        <taxon>Plectidae</taxon>
        <taxon>Plectus</taxon>
    </lineage>
</organism>
<evidence type="ECO:0000313" key="11">
    <source>
        <dbReference type="Proteomes" id="UP000887566"/>
    </source>
</evidence>
<protein>
    <submittedName>
        <fullName evidence="12">Citron Rho-interacting kinase</fullName>
    </submittedName>
</protein>
<dbReference type="PROSITE" id="PS50219">
    <property type="entry name" value="CNH"/>
    <property type="match status" value="1"/>
</dbReference>
<evidence type="ECO:0000256" key="1">
    <source>
        <dbReference type="ARBA" id="ARBA00022553"/>
    </source>
</evidence>
<dbReference type="SMART" id="SM00036">
    <property type="entry name" value="CNH"/>
    <property type="match status" value="1"/>
</dbReference>
<feature type="coiled-coil region" evidence="6">
    <location>
        <begin position="415"/>
        <end position="586"/>
    </location>
</feature>
<dbReference type="WBParaSite" id="PSAMB.scaffold10size141368.g15.t1">
    <property type="protein sequence ID" value="PSAMB.scaffold10size141368.g15.t1"/>
    <property type="gene ID" value="PSAMB.scaffold10size141368.g15"/>
</dbReference>
<dbReference type="GO" id="GO:0005856">
    <property type="term" value="C:cytoskeleton"/>
    <property type="evidence" value="ECO:0007669"/>
    <property type="project" value="TreeGrafter"/>
</dbReference>
<dbReference type="SUPFAM" id="SSF50729">
    <property type="entry name" value="PH domain-like"/>
    <property type="match status" value="1"/>
</dbReference>
<dbReference type="Gene3D" id="3.30.60.20">
    <property type="match status" value="1"/>
</dbReference>
<dbReference type="InterPro" id="IPR050839">
    <property type="entry name" value="Rho-assoc_Ser/Thr_Kinase"/>
</dbReference>
<dbReference type="CDD" id="cd20814">
    <property type="entry name" value="CRIK"/>
    <property type="match status" value="1"/>
</dbReference>
<dbReference type="Pfam" id="PF00130">
    <property type="entry name" value="C1_1"/>
    <property type="match status" value="1"/>
</dbReference>
<feature type="coiled-coil region" evidence="6">
    <location>
        <begin position="287"/>
        <end position="381"/>
    </location>
</feature>
<dbReference type="InterPro" id="IPR011993">
    <property type="entry name" value="PH-like_dom_sf"/>
</dbReference>
<evidence type="ECO:0000256" key="7">
    <source>
        <dbReference type="SAM" id="MobiDB-lite"/>
    </source>
</evidence>
<evidence type="ECO:0000259" key="8">
    <source>
        <dbReference type="PROSITE" id="PS50003"/>
    </source>
</evidence>
<dbReference type="InterPro" id="IPR046349">
    <property type="entry name" value="C1-like_sf"/>
</dbReference>
<keyword evidence="3" id="KW-0862">Zinc</keyword>
<dbReference type="PANTHER" id="PTHR22988">
    <property type="entry name" value="MYOTONIC DYSTROPHY S/T KINASE-RELATED"/>
    <property type="match status" value="1"/>
</dbReference>
<dbReference type="SMART" id="SM00233">
    <property type="entry name" value="PH"/>
    <property type="match status" value="1"/>
</dbReference>
<dbReference type="GO" id="GO:0005737">
    <property type="term" value="C:cytoplasm"/>
    <property type="evidence" value="ECO:0007669"/>
    <property type="project" value="TreeGrafter"/>
</dbReference>
<evidence type="ECO:0000259" key="9">
    <source>
        <dbReference type="PROSITE" id="PS50081"/>
    </source>
</evidence>
<dbReference type="SUPFAM" id="SSF57889">
    <property type="entry name" value="Cysteine-rich domain"/>
    <property type="match status" value="1"/>
</dbReference>
<dbReference type="PROSITE" id="PS00479">
    <property type="entry name" value="ZF_DAG_PE_1"/>
    <property type="match status" value="1"/>
</dbReference>
<dbReference type="AlphaFoldDB" id="A0A914ULP7"/>
<evidence type="ECO:0000259" key="10">
    <source>
        <dbReference type="PROSITE" id="PS50219"/>
    </source>
</evidence>
<feature type="coiled-coil region" evidence="6">
    <location>
        <begin position="189"/>
        <end position="216"/>
    </location>
</feature>
<feature type="compositionally biased region" description="Low complexity" evidence="7">
    <location>
        <begin position="629"/>
        <end position="638"/>
    </location>
</feature>
<comment type="catalytic activity">
    <reaction evidence="4">
        <text>L-threonyl-[protein] + ATP = O-phospho-L-threonyl-[protein] + ADP + H(+)</text>
        <dbReference type="Rhea" id="RHEA:46608"/>
        <dbReference type="Rhea" id="RHEA-COMP:11060"/>
        <dbReference type="Rhea" id="RHEA-COMP:11605"/>
        <dbReference type="ChEBI" id="CHEBI:15378"/>
        <dbReference type="ChEBI" id="CHEBI:30013"/>
        <dbReference type="ChEBI" id="CHEBI:30616"/>
        <dbReference type="ChEBI" id="CHEBI:61977"/>
        <dbReference type="ChEBI" id="CHEBI:456216"/>
        <dbReference type="EC" id="2.7.11.1"/>
    </reaction>
</comment>
<dbReference type="SMART" id="SM00109">
    <property type="entry name" value="C1"/>
    <property type="match status" value="1"/>
</dbReference>
<evidence type="ECO:0000256" key="5">
    <source>
        <dbReference type="ARBA" id="ARBA00048679"/>
    </source>
</evidence>
<evidence type="ECO:0000256" key="2">
    <source>
        <dbReference type="ARBA" id="ARBA00022723"/>
    </source>
</evidence>
<dbReference type="GO" id="GO:0004674">
    <property type="term" value="F:protein serine/threonine kinase activity"/>
    <property type="evidence" value="ECO:0007669"/>
    <property type="project" value="UniProtKB-EC"/>
</dbReference>
<keyword evidence="1" id="KW-0597">Phosphoprotein</keyword>
<dbReference type="GO" id="GO:0031032">
    <property type="term" value="P:actomyosin structure organization"/>
    <property type="evidence" value="ECO:0007669"/>
    <property type="project" value="TreeGrafter"/>
</dbReference>
<feature type="domain" description="PH" evidence="8">
    <location>
        <begin position="727"/>
        <end position="847"/>
    </location>
</feature>